<dbReference type="OrthoDB" id="9772484at2"/>
<evidence type="ECO:0000313" key="5">
    <source>
        <dbReference type="EMBL" id="PXW68128.1"/>
    </source>
</evidence>
<gene>
    <name evidence="5" type="ORF">C7451_12121</name>
</gene>
<accession>A0A2V3UNQ2</accession>
<protein>
    <submittedName>
        <fullName evidence="5">DNA photolyase-like FAD binding protein</fullName>
    </submittedName>
</protein>
<dbReference type="GO" id="GO:0003677">
    <property type="term" value="F:DNA binding"/>
    <property type="evidence" value="ECO:0007669"/>
    <property type="project" value="TreeGrafter"/>
</dbReference>
<proteinExistence type="predicted"/>
<evidence type="ECO:0000256" key="1">
    <source>
        <dbReference type="ARBA" id="ARBA00022630"/>
    </source>
</evidence>
<evidence type="ECO:0000256" key="3">
    <source>
        <dbReference type="PIRSR" id="PIRSR602081-1"/>
    </source>
</evidence>
<dbReference type="Gene3D" id="1.25.40.80">
    <property type="match status" value="1"/>
</dbReference>
<dbReference type="EMBL" id="QJJM01000021">
    <property type="protein sequence ID" value="PXW68128.1"/>
    <property type="molecule type" value="Genomic_DNA"/>
</dbReference>
<evidence type="ECO:0000259" key="4">
    <source>
        <dbReference type="Pfam" id="PF03441"/>
    </source>
</evidence>
<dbReference type="InterPro" id="IPR005101">
    <property type="entry name" value="Cryptochr/Photolyase_FAD-bd"/>
</dbReference>
<dbReference type="GO" id="GO:0003904">
    <property type="term" value="F:deoxyribodipyrimidine photo-lyase activity"/>
    <property type="evidence" value="ECO:0007669"/>
    <property type="project" value="TreeGrafter"/>
</dbReference>
<comment type="cofactor">
    <cofactor evidence="3">
        <name>FAD</name>
        <dbReference type="ChEBI" id="CHEBI:57692"/>
    </cofactor>
    <text evidence="3">Binds 1 FAD per subunit.</text>
</comment>
<dbReference type="SUPFAM" id="SSF48173">
    <property type="entry name" value="Cryptochrome/photolyase FAD-binding domain"/>
    <property type="match status" value="1"/>
</dbReference>
<feature type="domain" description="Cryptochrome/DNA photolyase FAD-binding" evidence="4">
    <location>
        <begin position="77"/>
        <end position="200"/>
    </location>
</feature>
<comment type="caution">
    <text evidence="5">The sequence shown here is derived from an EMBL/GenBank/DDBJ whole genome shotgun (WGS) entry which is preliminary data.</text>
</comment>
<reference evidence="5 6" key="1">
    <citation type="submission" date="2018-05" db="EMBL/GenBank/DDBJ databases">
        <title>Genomic Encyclopedia of Type Strains, Phase IV (KMG-IV): sequencing the most valuable type-strain genomes for metagenomic binning, comparative biology and taxonomic classification.</title>
        <authorList>
            <person name="Goeker M."/>
        </authorList>
    </citation>
    <scope>NUCLEOTIDE SEQUENCE [LARGE SCALE GENOMIC DNA]</scope>
    <source>
        <strain evidence="5 6">DSM 3183</strain>
    </source>
</reference>
<dbReference type="PANTHER" id="PTHR11455">
    <property type="entry name" value="CRYPTOCHROME"/>
    <property type="match status" value="1"/>
</dbReference>
<dbReference type="Gene3D" id="1.10.579.10">
    <property type="entry name" value="DNA Cyclobutane Dipyrimidine Photolyase, subunit A, domain 3"/>
    <property type="match status" value="1"/>
</dbReference>
<keyword evidence="2 3" id="KW-0274">FAD</keyword>
<dbReference type="AlphaFoldDB" id="A0A2V3UNQ2"/>
<name>A0A2V3UNQ2_9SPHN</name>
<dbReference type="InterPro" id="IPR002081">
    <property type="entry name" value="Cryptochrome/DNA_photolyase_1"/>
</dbReference>
<dbReference type="GO" id="GO:0071949">
    <property type="term" value="F:FAD binding"/>
    <property type="evidence" value="ECO:0007669"/>
    <property type="project" value="TreeGrafter"/>
</dbReference>
<dbReference type="PANTHER" id="PTHR11455:SF9">
    <property type="entry name" value="CRYPTOCHROME CIRCADIAN CLOCK 5 ISOFORM X1"/>
    <property type="match status" value="1"/>
</dbReference>
<feature type="binding site" evidence="3">
    <location>
        <begin position="176"/>
        <end position="178"/>
    </location>
    <ligand>
        <name>FAD</name>
        <dbReference type="ChEBI" id="CHEBI:57692"/>
    </ligand>
</feature>
<dbReference type="Proteomes" id="UP000248014">
    <property type="component" value="Unassembled WGS sequence"/>
</dbReference>
<keyword evidence="5" id="KW-0456">Lyase</keyword>
<feature type="binding site" evidence="3">
    <location>
        <position position="76"/>
    </location>
    <ligand>
        <name>FAD</name>
        <dbReference type="ChEBI" id="CHEBI:57692"/>
    </ligand>
</feature>
<keyword evidence="1 3" id="KW-0285">Flavoprotein</keyword>
<dbReference type="GO" id="GO:0009416">
    <property type="term" value="P:response to light stimulus"/>
    <property type="evidence" value="ECO:0007669"/>
    <property type="project" value="TreeGrafter"/>
</dbReference>
<dbReference type="Pfam" id="PF03441">
    <property type="entry name" value="FAD_binding_7"/>
    <property type="match status" value="1"/>
</dbReference>
<organism evidence="5 6">
    <name type="scientific">Blastomonas natatoria</name>
    <dbReference type="NCBI Taxonomy" id="34015"/>
    <lineage>
        <taxon>Bacteria</taxon>
        <taxon>Pseudomonadati</taxon>
        <taxon>Pseudomonadota</taxon>
        <taxon>Alphaproteobacteria</taxon>
        <taxon>Sphingomonadales</taxon>
        <taxon>Sphingomonadaceae</taxon>
        <taxon>Blastomonas</taxon>
    </lineage>
</organism>
<evidence type="ECO:0000256" key="2">
    <source>
        <dbReference type="ARBA" id="ARBA00022827"/>
    </source>
</evidence>
<evidence type="ECO:0000313" key="6">
    <source>
        <dbReference type="Proteomes" id="UP000248014"/>
    </source>
</evidence>
<feature type="binding site" evidence="3">
    <location>
        <position position="27"/>
    </location>
    <ligand>
        <name>FAD</name>
        <dbReference type="ChEBI" id="CHEBI:57692"/>
    </ligand>
</feature>
<sequence length="398" mass="44517">MSVLFEPTRAAGLARMHDFVPHAGRAYAEGRNSDLGPGQPTAVSQLSPWLRYRLISEQEVSAAVLQSHSLDAAEKYVQEVLWRTYWKGWLEMRPEIWARFEQERDIQRDRLRNVRALEQAEQGRTGIEGFDDWARELVETGWLHNHARMWFASIWIFTLRLPWALGADFFLRHLIDADAASNTLSWRWVAGLQTAGKTYLATTDNIARYTGGRFAPKGLAEVAEPLTEAPVPAAAPLPSAGSAKGPPALLLITSEDLHPDEALLREADIRGTCIAVDPALLWGDKARAFVMDAARDMAALLGETDTRPVTLIDALNAEAIASAAREAGVHRVITPYAPVGPVRTRLTDIAETLRSEGFELVQVRRHWDATFWPHARKGFFPFKQHMGRLLEEMGLTRT</sequence>
<keyword evidence="6" id="KW-1185">Reference proteome</keyword>
<dbReference type="RefSeq" id="WP_110300329.1">
    <property type="nucleotide sequence ID" value="NZ_QJJM01000021.1"/>
</dbReference>
<dbReference type="InterPro" id="IPR036134">
    <property type="entry name" value="Crypto/Photolyase_FAD-like_sf"/>
</dbReference>